<dbReference type="GO" id="GO:0047605">
    <property type="term" value="F:acetolactate decarboxylase activity"/>
    <property type="evidence" value="ECO:0007669"/>
    <property type="project" value="UniProtKB-UniRule"/>
</dbReference>
<evidence type="ECO:0000256" key="4">
    <source>
        <dbReference type="ARBA" id="ARBA00013204"/>
    </source>
</evidence>
<evidence type="ECO:0000256" key="5">
    <source>
        <dbReference type="ARBA" id="ARBA00020164"/>
    </source>
</evidence>
<dbReference type="PATRIC" id="fig|1121451.3.peg.1352"/>
<dbReference type="GO" id="GO:0045151">
    <property type="term" value="P:acetoin biosynthetic process"/>
    <property type="evidence" value="ECO:0007669"/>
    <property type="project" value="UniProtKB-UniRule"/>
</dbReference>
<dbReference type="PANTHER" id="PTHR35524:SF1">
    <property type="entry name" value="ALPHA-ACETOLACTATE DECARBOXYLASE"/>
    <property type="match status" value="1"/>
</dbReference>
<dbReference type="STRING" id="1121451.DESAM_21097"/>
<evidence type="ECO:0000256" key="7">
    <source>
        <dbReference type="ARBA" id="ARBA00023061"/>
    </source>
</evidence>
<dbReference type="AlphaFoldDB" id="L0R9E7"/>
<dbReference type="EC" id="4.1.1.5" evidence="4 9"/>
<gene>
    <name evidence="10" type="ORF">DESAM_21097</name>
</gene>
<keyword evidence="7 9" id="KW-0005">Acetoin biosynthesis</keyword>
<keyword evidence="11" id="KW-1185">Reference proteome</keyword>
<evidence type="ECO:0000256" key="2">
    <source>
        <dbReference type="ARBA" id="ARBA00005170"/>
    </source>
</evidence>
<keyword evidence="8 9" id="KW-0456">Lyase</keyword>
<evidence type="ECO:0000256" key="6">
    <source>
        <dbReference type="ARBA" id="ARBA00022793"/>
    </source>
</evidence>
<dbReference type="CDD" id="cd17299">
    <property type="entry name" value="acetolactate_decarboxylase"/>
    <property type="match status" value="1"/>
</dbReference>
<dbReference type="Gene3D" id="3.30.1330.80">
    <property type="entry name" value="Hypothetical protein, similar to alpha- acetolactate decarboxylase, domain 2"/>
    <property type="match status" value="2"/>
</dbReference>
<name>L0R9E7_9BACT</name>
<dbReference type="OrthoDB" id="8612680at2"/>
<dbReference type="UniPathway" id="UPA00626">
    <property type="reaction ID" value="UER00678"/>
</dbReference>
<accession>L0R9E7</accession>
<reference evidence="10 11" key="1">
    <citation type="submission" date="2012-10" db="EMBL/GenBank/DDBJ databases">
        <authorList>
            <person name="Genoscope - CEA"/>
        </authorList>
    </citation>
    <scope>NUCLEOTIDE SEQUENCE [LARGE SCALE GENOMIC DNA]</scope>
    <source>
        <strain evidence="11">AM13 / DSM 14728</strain>
    </source>
</reference>
<dbReference type="PANTHER" id="PTHR35524">
    <property type="entry name" value="ALPHA-ACETOLACTATE DECARBOXYLASE"/>
    <property type="match status" value="1"/>
</dbReference>
<proteinExistence type="inferred from homology"/>
<evidence type="ECO:0000313" key="10">
    <source>
        <dbReference type="EMBL" id="CCO23378.1"/>
    </source>
</evidence>
<dbReference type="EMBL" id="FO203522">
    <property type="protein sequence ID" value="CCO23378.1"/>
    <property type="molecule type" value="Genomic_DNA"/>
</dbReference>
<keyword evidence="6 9" id="KW-0210">Decarboxylase</keyword>
<dbReference type="KEGG" id="dhy:DESAM_21097"/>
<dbReference type="NCBIfam" id="TIGR01252">
    <property type="entry name" value="acetolac_decarb"/>
    <property type="match status" value="1"/>
</dbReference>
<dbReference type="InterPro" id="IPR005128">
    <property type="entry name" value="Acetolactate_a_deCO2ase"/>
</dbReference>
<evidence type="ECO:0000256" key="1">
    <source>
        <dbReference type="ARBA" id="ARBA00001784"/>
    </source>
</evidence>
<dbReference type="SUPFAM" id="SSF117856">
    <property type="entry name" value="AF0104/ALDC/Ptd012-like"/>
    <property type="match status" value="1"/>
</dbReference>
<comment type="similarity">
    <text evidence="3 9">Belongs to the alpha-acetolactate decarboxylase family.</text>
</comment>
<dbReference type="Pfam" id="PF03306">
    <property type="entry name" value="AAL_decarboxy"/>
    <property type="match status" value="1"/>
</dbReference>
<evidence type="ECO:0000256" key="9">
    <source>
        <dbReference type="PIRNR" id="PIRNR001332"/>
    </source>
</evidence>
<evidence type="ECO:0000256" key="8">
    <source>
        <dbReference type="ARBA" id="ARBA00023239"/>
    </source>
</evidence>
<sequence>MNNISNLLRLFVVASILILCSFSLSLADGVLYQYSTIDSLLLGNYDGELTVDQLKKHGNTGLGTFNKLDGEMVFIDGDVYKVRADGKAVLMPATASTPFAAAVFFKTDSILKIDSAKSLKDLNNIISKALSSENIFYAIRIDGKFKSMRTRSVPAQKKPYPPLVEVVKEQSIFKFSQIEGSLIGLKSPGYVKGIGVPGFHWHFITKDRTAGGHVLDCSFKNITAKVGSYTDFYLQLPQTANFLEADLLKDKEKDLKAVENNPKSD</sequence>
<protein>
    <recommendedName>
        <fullName evidence="5 9">Alpha-acetolactate decarboxylase</fullName>
        <ecNumber evidence="4 9">4.1.1.5</ecNumber>
    </recommendedName>
</protein>
<dbReference type="PIRSF" id="PIRSF001332">
    <property type="entry name" value="Acetolac_decarb"/>
    <property type="match status" value="1"/>
</dbReference>
<comment type="pathway">
    <text evidence="2 9">Polyol metabolism; (R,R)-butane-2,3-diol biosynthesis; (R,R)-butane-2,3-diol from pyruvate: step 2/3.</text>
</comment>
<organism evidence="10 11">
    <name type="scientific">Maridesulfovibrio hydrothermalis AM13 = DSM 14728</name>
    <dbReference type="NCBI Taxonomy" id="1121451"/>
    <lineage>
        <taxon>Bacteria</taxon>
        <taxon>Pseudomonadati</taxon>
        <taxon>Thermodesulfobacteriota</taxon>
        <taxon>Desulfovibrionia</taxon>
        <taxon>Desulfovibrionales</taxon>
        <taxon>Desulfovibrionaceae</taxon>
        <taxon>Maridesulfovibrio</taxon>
    </lineage>
</organism>
<evidence type="ECO:0000313" key="11">
    <source>
        <dbReference type="Proteomes" id="UP000010808"/>
    </source>
</evidence>
<comment type="catalytic activity">
    <reaction evidence="1 9">
        <text>(2S)-2-acetolactate + H(+) = (R)-acetoin + CO2</text>
        <dbReference type="Rhea" id="RHEA:21580"/>
        <dbReference type="ChEBI" id="CHEBI:15378"/>
        <dbReference type="ChEBI" id="CHEBI:15686"/>
        <dbReference type="ChEBI" id="CHEBI:16526"/>
        <dbReference type="ChEBI" id="CHEBI:58476"/>
        <dbReference type="EC" id="4.1.1.5"/>
    </reaction>
</comment>
<dbReference type="HOGENOM" id="CLU_072561_0_0_7"/>
<dbReference type="RefSeq" id="WP_015335982.1">
    <property type="nucleotide sequence ID" value="NC_020055.1"/>
</dbReference>
<dbReference type="eggNOG" id="COG3527">
    <property type="taxonomic scope" value="Bacteria"/>
</dbReference>
<dbReference type="Proteomes" id="UP000010808">
    <property type="component" value="Chromosome"/>
</dbReference>
<evidence type="ECO:0000256" key="3">
    <source>
        <dbReference type="ARBA" id="ARBA00007106"/>
    </source>
</evidence>